<name>A0A934UUU0_9MICO</name>
<keyword evidence="3" id="KW-1185">Reference proteome</keyword>
<protein>
    <submittedName>
        <fullName evidence="2">Uncharacterized protein</fullName>
    </submittedName>
</protein>
<comment type="caution">
    <text evidence="2">The sequence shown here is derived from an EMBL/GenBank/DDBJ whole genome shotgun (WGS) entry which is preliminary data.</text>
</comment>
<evidence type="ECO:0000256" key="1">
    <source>
        <dbReference type="SAM" id="Phobius"/>
    </source>
</evidence>
<sequence length="66" mass="6338">MHGAPASTTGAVRGVAAAALAAVLFAAIFYLSGAVDVSADAMFGCSPGRPCTATCSTPPSGSCSCR</sequence>
<evidence type="ECO:0000313" key="2">
    <source>
        <dbReference type="EMBL" id="MBK0419869.1"/>
    </source>
</evidence>
<keyword evidence="1" id="KW-1133">Transmembrane helix</keyword>
<keyword evidence="1" id="KW-0472">Membrane</keyword>
<dbReference type="AlphaFoldDB" id="A0A934UUU0"/>
<gene>
    <name evidence="2" type="ORF">JD276_12580</name>
</gene>
<dbReference type="Proteomes" id="UP000608530">
    <property type="component" value="Unassembled WGS sequence"/>
</dbReference>
<proteinExistence type="predicted"/>
<keyword evidence="1" id="KW-0812">Transmembrane</keyword>
<accession>A0A934UUU0</accession>
<organism evidence="2 3">
    <name type="scientific">Leucobacter chromiisoli</name>
    <dbReference type="NCBI Taxonomy" id="2796471"/>
    <lineage>
        <taxon>Bacteria</taxon>
        <taxon>Bacillati</taxon>
        <taxon>Actinomycetota</taxon>
        <taxon>Actinomycetes</taxon>
        <taxon>Micrococcales</taxon>
        <taxon>Microbacteriaceae</taxon>
        <taxon>Leucobacter</taxon>
    </lineage>
</organism>
<dbReference type="RefSeq" id="WP_200116011.1">
    <property type="nucleotide sequence ID" value="NZ_JAEHOH010000018.1"/>
</dbReference>
<reference evidence="2" key="1">
    <citation type="submission" date="2020-12" db="EMBL/GenBank/DDBJ databases">
        <title>Leucobacter sp. CAS1, isolated from Chromium sludge.</title>
        <authorList>
            <person name="Xu Z."/>
        </authorList>
    </citation>
    <scope>NUCLEOTIDE SEQUENCE</scope>
    <source>
        <strain evidence="2">CSA1</strain>
    </source>
</reference>
<dbReference type="EMBL" id="JAEHOH010000018">
    <property type="protein sequence ID" value="MBK0419869.1"/>
    <property type="molecule type" value="Genomic_DNA"/>
</dbReference>
<feature type="transmembrane region" description="Helical" evidence="1">
    <location>
        <begin position="12"/>
        <end position="32"/>
    </location>
</feature>
<evidence type="ECO:0000313" key="3">
    <source>
        <dbReference type="Proteomes" id="UP000608530"/>
    </source>
</evidence>